<dbReference type="GO" id="GO:0006357">
    <property type="term" value="P:regulation of transcription by RNA polymerase II"/>
    <property type="evidence" value="ECO:0007669"/>
    <property type="project" value="TreeGrafter"/>
</dbReference>
<evidence type="ECO:0000313" key="13">
    <source>
        <dbReference type="Proteomes" id="UP000825935"/>
    </source>
</evidence>
<feature type="region of interest" description="Disordered" evidence="10">
    <location>
        <begin position="404"/>
        <end position="433"/>
    </location>
</feature>
<evidence type="ECO:0000256" key="1">
    <source>
        <dbReference type="ARBA" id="ARBA00004123"/>
    </source>
</evidence>
<evidence type="ECO:0000256" key="2">
    <source>
        <dbReference type="ARBA" id="ARBA00011233"/>
    </source>
</evidence>
<evidence type="ECO:0000256" key="5">
    <source>
        <dbReference type="ARBA" id="ARBA00023016"/>
    </source>
</evidence>
<evidence type="ECO:0000256" key="10">
    <source>
        <dbReference type="SAM" id="MobiDB-lite"/>
    </source>
</evidence>
<keyword evidence="7" id="KW-0804">Transcription</keyword>
<comment type="subcellular location">
    <subcellularLocation>
        <location evidence="1">Nucleus</location>
    </subcellularLocation>
</comment>
<dbReference type="InterPro" id="IPR036390">
    <property type="entry name" value="WH_DNA-bd_sf"/>
</dbReference>
<reference evidence="12" key="1">
    <citation type="submission" date="2021-08" db="EMBL/GenBank/DDBJ databases">
        <title>WGS assembly of Ceratopteris richardii.</title>
        <authorList>
            <person name="Marchant D.B."/>
            <person name="Chen G."/>
            <person name="Jenkins J."/>
            <person name="Shu S."/>
            <person name="Leebens-Mack J."/>
            <person name="Grimwood J."/>
            <person name="Schmutz J."/>
            <person name="Soltis P."/>
            <person name="Soltis D."/>
            <person name="Chen Z.-H."/>
        </authorList>
    </citation>
    <scope>NUCLEOTIDE SEQUENCE</scope>
    <source>
        <strain evidence="12">Whitten #5841</strain>
        <tissue evidence="12">Leaf</tissue>
    </source>
</reference>
<comment type="caution">
    <text evidence="12">The sequence shown here is derived from an EMBL/GenBank/DDBJ whole genome shotgun (WGS) entry which is preliminary data.</text>
</comment>
<dbReference type="InterPro" id="IPR036388">
    <property type="entry name" value="WH-like_DNA-bd_sf"/>
</dbReference>
<dbReference type="FunFam" id="1.10.10.10:FF:000037">
    <property type="entry name" value="Heat stress transcription factor B-4"/>
    <property type="match status" value="1"/>
</dbReference>
<dbReference type="Gene3D" id="1.10.10.10">
    <property type="entry name" value="Winged helix-like DNA-binding domain superfamily/Winged helix DNA-binding domain"/>
    <property type="match status" value="1"/>
</dbReference>
<dbReference type="PROSITE" id="PS00434">
    <property type="entry name" value="HSF_DOMAIN"/>
    <property type="match status" value="1"/>
</dbReference>
<sequence>MDLHQLHAPISSSDVPMQALCLGAGVDPLLGDGSLLSIDTQRSVPAPFLTKTYQLVDDPTTDHIVSWGEDESTFVVWRPPEFARDLLPNYFKHNNFSSFVRQLNTYGFRKIVPDRWEFANEFFRKGERHLLCEIHRRKTAPNSRSSPTSSMEDMMIQQQTAAPSAWPGLPSSMASPRGAALAAHQAAMQRSAMMAHSTIAHMSGDISGAGGASSLSDENERLRHDNTILLSELSRMKKLYHDILLYVQKHNLQTPGQAAAGLCPPALGQATETTRIPTHPRRVETVYRSPSICAINPNIESAAFSQTNAMDTINGIVGSATIPFAVPVMNHTSVAARRLDRPISQTCYPNSESRELRSRIITLPSARASSTPSISVSSEIATDGSLENSPLKLFGVQLQSGRKRPRWVDDAEHSAPLEDEDHDDEDDELISKSSLTTSTSSFFRVAKASEMTNELRQPNLSSTSMHVPWLKYNTSRDEQVYN</sequence>
<dbReference type="GO" id="GO:0003700">
    <property type="term" value="F:DNA-binding transcription factor activity"/>
    <property type="evidence" value="ECO:0007669"/>
    <property type="project" value="InterPro"/>
</dbReference>
<keyword evidence="5" id="KW-0346">Stress response</keyword>
<dbReference type="PRINTS" id="PR00056">
    <property type="entry name" value="HSFDOMAIN"/>
</dbReference>
<comment type="similarity">
    <text evidence="9">Belongs to the HSF family.</text>
</comment>
<dbReference type="PANTHER" id="PTHR10015:SF304">
    <property type="entry name" value="HEAT STRESS TRANSCRIPTION FACTOR B-4B"/>
    <property type="match status" value="1"/>
</dbReference>
<evidence type="ECO:0000256" key="7">
    <source>
        <dbReference type="ARBA" id="ARBA00023163"/>
    </source>
</evidence>
<dbReference type="InterPro" id="IPR000232">
    <property type="entry name" value="HSF_DNA-bd"/>
</dbReference>
<gene>
    <name evidence="12" type="ORF">KP509_29G078200</name>
</gene>
<comment type="subunit">
    <text evidence="2">Homotrimer.</text>
</comment>
<proteinExistence type="inferred from homology"/>
<keyword evidence="6" id="KW-0238">DNA-binding</keyword>
<keyword evidence="4" id="KW-0805">Transcription regulation</keyword>
<dbReference type="SUPFAM" id="SSF46785">
    <property type="entry name" value="Winged helix' DNA-binding domain"/>
    <property type="match status" value="1"/>
</dbReference>
<dbReference type="Proteomes" id="UP000825935">
    <property type="component" value="Chromosome 29"/>
</dbReference>
<keyword evidence="8" id="KW-0539">Nucleus</keyword>
<feature type="compositionally biased region" description="Basic and acidic residues" evidence="10">
    <location>
        <begin position="406"/>
        <end position="416"/>
    </location>
</feature>
<keyword evidence="13" id="KW-1185">Reference proteome</keyword>
<dbReference type="Pfam" id="PF00447">
    <property type="entry name" value="HSF_DNA-bind"/>
    <property type="match status" value="1"/>
</dbReference>
<dbReference type="EMBL" id="CM035434">
    <property type="protein sequence ID" value="KAH7292625.1"/>
    <property type="molecule type" value="Genomic_DNA"/>
</dbReference>
<evidence type="ECO:0000259" key="11">
    <source>
        <dbReference type="PROSITE" id="PS00434"/>
    </source>
</evidence>
<dbReference type="PANTHER" id="PTHR10015">
    <property type="entry name" value="HEAT SHOCK TRANSCRIPTION FACTOR"/>
    <property type="match status" value="1"/>
</dbReference>
<evidence type="ECO:0000256" key="9">
    <source>
        <dbReference type="RuleBase" id="RU004020"/>
    </source>
</evidence>
<accession>A0A8T2RAR2</accession>
<name>A0A8T2RAR2_CERRI</name>
<evidence type="ECO:0000256" key="6">
    <source>
        <dbReference type="ARBA" id="ARBA00023125"/>
    </source>
</evidence>
<protein>
    <recommendedName>
        <fullName evidence="11">HSF-type DNA-binding domain-containing protein</fullName>
    </recommendedName>
</protein>
<evidence type="ECO:0000256" key="3">
    <source>
        <dbReference type="ARBA" id="ARBA00022553"/>
    </source>
</evidence>
<feature type="domain" description="HSF-type DNA-binding" evidence="11">
    <location>
        <begin position="87"/>
        <end position="111"/>
    </location>
</feature>
<dbReference type="GO" id="GO:0005634">
    <property type="term" value="C:nucleus"/>
    <property type="evidence" value="ECO:0007669"/>
    <property type="project" value="UniProtKB-SubCell"/>
</dbReference>
<evidence type="ECO:0000256" key="8">
    <source>
        <dbReference type="ARBA" id="ARBA00023242"/>
    </source>
</evidence>
<keyword evidence="3" id="KW-0597">Phosphoprotein</keyword>
<dbReference type="AlphaFoldDB" id="A0A8T2RAR2"/>
<organism evidence="12 13">
    <name type="scientific">Ceratopteris richardii</name>
    <name type="common">Triangle waterfern</name>
    <dbReference type="NCBI Taxonomy" id="49495"/>
    <lineage>
        <taxon>Eukaryota</taxon>
        <taxon>Viridiplantae</taxon>
        <taxon>Streptophyta</taxon>
        <taxon>Embryophyta</taxon>
        <taxon>Tracheophyta</taxon>
        <taxon>Polypodiopsida</taxon>
        <taxon>Polypodiidae</taxon>
        <taxon>Polypodiales</taxon>
        <taxon>Pteridineae</taxon>
        <taxon>Pteridaceae</taxon>
        <taxon>Parkerioideae</taxon>
        <taxon>Ceratopteris</taxon>
    </lineage>
</organism>
<dbReference type="GO" id="GO:0000978">
    <property type="term" value="F:RNA polymerase II cis-regulatory region sequence-specific DNA binding"/>
    <property type="evidence" value="ECO:0007669"/>
    <property type="project" value="TreeGrafter"/>
</dbReference>
<evidence type="ECO:0000313" key="12">
    <source>
        <dbReference type="EMBL" id="KAH7292625.1"/>
    </source>
</evidence>
<dbReference type="SMART" id="SM00415">
    <property type="entry name" value="HSF"/>
    <property type="match status" value="1"/>
</dbReference>
<feature type="compositionally biased region" description="Acidic residues" evidence="10">
    <location>
        <begin position="417"/>
        <end position="428"/>
    </location>
</feature>
<dbReference type="OrthoDB" id="60033at2759"/>
<evidence type="ECO:0000256" key="4">
    <source>
        <dbReference type="ARBA" id="ARBA00023015"/>
    </source>
</evidence>